<evidence type="ECO:0000256" key="1">
    <source>
        <dbReference type="SAM" id="MobiDB-lite"/>
    </source>
</evidence>
<feature type="compositionally biased region" description="Polar residues" evidence="1">
    <location>
        <begin position="58"/>
        <end position="84"/>
    </location>
</feature>
<protein>
    <submittedName>
        <fullName evidence="2">Uncharacterized protein</fullName>
    </submittedName>
</protein>
<reference evidence="2" key="1">
    <citation type="submission" date="2021-02" db="EMBL/GenBank/DDBJ databases">
        <title>Psilocybe cubensis genome.</title>
        <authorList>
            <person name="Mckernan K.J."/>
            <person name="Crawford S."/>
            <person name="Trippe A."/>
            <person name="Kane L.T."/>
            <person name="Mclaughlin S."/>
        </authorList>
    </citation>
    <scope>NUCLEOTIDE SEQUENCE [LARGE SCALE GENOMIC DNA]</scope>
    <source>
        <strain evidence="2">MGC-MH-2018</strain>
    </source>
</reference>
<gene>
    <name evidence="2" type="ORF">JR316_000163</name>
</gene>
<sequence>MAQIHDAEAIEPLDQWRTVDIIDDEVEPPASEPSNTTSDTEARLASTMPGNIMVDSGVRSTSGDQSSDCASSGASTHERGVQTTESLGSEYDFCRVDRPQDVGATSIVNNGTLNLTVQKFYQVNATPASAEVGRPPPEIENAPQRNNVWSSTFLPFIRNVIDTVFSSLIENWVAEDRWGSLWKWLILVLRLFLGQ</sequence>
<comment type="caution">
    <text evidence="2">The sequence shown here is derived from an EMBL/GenBank/DDBJ whole genome shotgun (WGS) entry which is preliminary data.</text>
</comment>
<proteinExistence type="predicted"/>
<organism evidence="2">
    <name type="scientific">Psilocybe cubensis</name>
    <name type="common">Psychedelic mushroom</name>
    <name type="synonym">Stropharia cubensis</name>
    <dbReference type="NCBI Taxonomy" id="181762"/>
    <lineage>
        <taxon>Eukaryota</taxon>
        <taxon>Fungi</taxon>
        <taxon>Dikarya</taxon>
        <taxon>Basidiomycota</taxon>
        <taxon>Agaricomycotina</taxon>
        <taxon>Agaricomycetes</taxon>
        <taxon>Agaricomycetidae</taxon>
        <taxon>Agaricales</taxon>
        <taxon>Agaricineae</taxon>
        <taxon>Strophariaceae</taxon>
        <taxon>Psilocybe</taxon>
    </lineage>
</organism>
<accession>A0A8H7Y8Z1</accession>
<name>A0A8H7Y8Z1_PSICU</name>
<feature type="region of interest" description="Disordered" evidence="1">
    <location>
        <begin position="26"/>
        <end position="84"/>
    </location>
</feature>
<dbReference type="EMBL" id="JAFIQS010000001">
    <property type="protein sequence ID" value="KAG5173506.1"/>
    <property type="molecule type" value="Genomic_DNA"/>
</dbReference>
<evidence type="ECO:0000313" key="2">
    <source>
        <dbReference type="EMBL" id="KAG5173506.1"/>
    </source>
</evidence>
<dbReference type="AlphaFoldDB" id="A0A8H7Y8Z1"/>